<sequence>MLDENSRWGSSSEGAPRHCFFKALLHWRPVGAQVAAIAAPSPIKHSHGTAESSIKAACLHLGMTRMCTACDTVPDRQHAVAPSLRRPTLTECYMII</sequence>
<protein>
    <submittedName>
        <fullName evidence="1">Uncharacterized protein</fullName>
    </submittedName>
</protein>
<dbReference type="AlphaFoldDB" id="A0A086TH45"/>
<gene>
    <name evidence="1" type="ORF">ACRE_004510</name>
</gene>
<evidence type="ECO:0000313" key="1">
    <source>
        <dbReference type="EMBL" id="KFH48677.1"/>
    </source>
</evidence>
<organism evidence="1 2">
    <name type="scientific">Hapsidospora chrysogenum (strain ATCC 11550 / CBS 779.69 / DSM 880 / IAM 14645 / JCM 23072 / IMI 49137)</name>
    <name type="common">Acremonium chrysogenum</name>
    <dbReference type="NCBI Taxonomy" id="857340"/>
    <lineage>
        <taxon>Eukaryota</taxon>
        <taxon>Fungi</taxon>
        <taxon>Dikarya</taxon>
        <taxon>Ascomycota</taxon>
        <taxon>Pezizomycotina</taxon>
        <taxon>Sordariomycetes</taxon>
        <taxon>Hypocreomycetidae</taxon>
        <taxon>Hypocreales</taxon>
        <taxon>Bionectriaceae</taxon>
        <taxon>Hapsidospora</taxon>
    </lineage>
</organism>
<evidence type="ECO:0000313" key="2">
    <source>
        <dbReference type="Proteomes" id="UP000029964"/>
    </source>
</evidence>
<keyword evidence="2" id="KW-1185">Reference proteome</keyword>
<proteinExistence type="predicted"/>
<comment type="caution">
    <text evidence="1">The sequence shown here is derived from an EMBL/GenBank/DDBJ whole genome shotgun (WGS) entry which is preliminary data.</text>
</comment>
<reference evidence="2" key="1">
    <citation type="journal article" date="2014" name="Genome Announc.">
        <title>Genome sequence and annotation of Acremonium chrysogenum, producer of the beta-lactam antibiotic cephalosporin C.</title>
        <authorList>
            <person name="Terfehr D."/>
            <person name="Dahlmann T.A."/>
            <person name="Specht T."/>
            <person name="Zadra I."/>
            <person name="Kuernsteiner H."/>
            <person name="Kueck U."/>
        </authorList>
    </citation>
    <scope>NUCLEOTIDE SEQUENCE [LARGE SCALE GENOMIC DNA]</scope>
    <source>
        <strain evidence="2">ATCC 11550 / CBS 779.69 / DSM 880 / IAM 14645 / JCM 23072 / IMI 49137</strain>
    </source>
</reference>
<accession>A0A086TH45</accession>
<dbReference type="EMBL" id="JPKY01000002">
    <property type="protein sequence ID" value="KFH48677.1"/>
    <property type="molecule type" value="Genomic_DNA"/>
</dbReference>
<name>A0A086TH45_HAPC1</name>
<dbReference type="Proteomes" id="UP000029964">
    <property type="component" value="Unassembled WGS sequence"/>
</dbReference>
<dbReference type="HOGENOM" id="CLU_2359196_0_0_1"/>